<dbReference type="Pfam" id="PF02133">
    <property type="entry name" value="Transp_cyt_pur"/>
    <property type="match status" value="1"/>
</dbReference>
<dbReference type="PIRSF" id="PIRSF002744">
    <property type="entry name" value="Pur-cyt_permease"/>
    <property type="match status" value="1"/>
</dbReference>
<keyword evidence="5 8" id="KW-1133">Transmembrane helix</keyword>
<gene>
    <name evidence="9" type="ORF">GHK86_02730</name>
</gene>
<feature type="transmembrane region" description="Helical" evidence="8">
    <location>
        <begin position="358"/>
        <end position="377"/>
    </location>
</feature>
<feature type="transmembrane region" description="Helical" evidence="8">
    <location>
        <begin position="101"/>
        <end position="123"/>
    </location>
</feature>
<keyword evidence="3 7" id="KW-0813">Transport</keyword>
<feature type="transmembrane region" description="Helical" evidence="8">
    <location>
        <begin position="245"/>
        <end position="268"/>
    </location>
</feature>
<feature type="transmembrane region" description="Helical" evidence="8">
    <location>
        <begin position="143"/>
        <end position="163"/>
    </location>
</feature>
<dbReference type="PANTHER" id="PTHR31806:SF1">
    <property type="entry name" value="PURINE-CYTOSINE PERMEASE FCY2-RELATED"/>
    <property type="match status" value="1"/>
</dbReference>
<comment type="similarity">
    <text evidence="2 7">Belongs to the purine-cytosine permease (2.A.39) family.</text>
</comment>
<name>A0ABW9QQF9_9ACTN</name>
<feature type="transmembrane region" description="Helical" evidence="8">
    <location>
        <begin position="170"/>
        <end position="191"/>
    </location>
</feature>
<feature type="transmembrane region" description="Helical" evidence="8">
    <location>
        <begin position="63"/>
        <end position="81"/>
    </location>
</feature>
<keyword evidence="6 7" id="KW-0472">Membrane</keyword>
<evidence type="ECO:0000256" key="2">
    <source>
        <dbReference type="ARBA" id="ARBA00008974"/>
    </source>
</evidence>
<feature type="transmembrane region" description="Helical" evidence="8">
    <location>
        <begin position="398"/>
        <end position="415"/>
    </location>
</feature>
<dbReference type="CDD" id="cd11484">
    <property type="entry name" value="SLC-NCS1sbd_CobB-like"/>
    <property type="match status" value="1"/>
</dbReference>
<feature type="transmembrane region" description="Helical" evidence="8">
    <location>
        <begin position="323"/>
        <end position="346"/>
    </location>
</feature>
<evidence type="ECO:0000256" key="8">
    <source>
        <dbReference type="SAM" id="Phobius"/>
    </source>
</evidence>
<protein>
    <submittedName>
        <fullName evidence="9">Cytosine permease</fullName>
    </submittedName>
</protein>
<evidence type="ECO:0000256" key="5">
    <source>
        <dbReference type="ARBA" id="ARBA00022989"/>
    </source>
</evidence>
<evidence type="ECO:0000256" key="6">
    <source>
        <dbReference type="ARBA" id="ARBA00023136"/>
    </source>
</evidence>
<dbReference type="Proteomes" id="UP000437736">
    <property type="component" value="Unassembled WGS sequence"/>
</dbReference>
<organism evidence="9 10">
    <name type="scientific">Acidiferrimicrobium australe</name>
    <dbReference type="NCBI Taxonomy" id="2664430"/>
    <lineage>
        <taxon>Bacteria</taxon>
        <taxon>Bacillati</taxon>
        <taxon>Actinomycetota</taxon>
        <taxon>Acidimicrobiia</taxon>
        <taxon>Acidimicrobiales</taxon>
        <taxon>Acidimicrobiaceae</taxon>
        <taxon>Acidiferrimicrobium</taxon>
    </lineage>
</organism>
<dbReference type="InterPro" id="IPR026030">
    <property type="entry name" value="Pur-cyt_permease_Fcy2/21/22"/>
</dbReference>
<sequence length="467" mass="49995">MVATDEAGAAAVLEKHTIAPIPLTERHGRPRDLFTIWFSSNVMPLTFVTGALATAVYGLSLPWAVVAIVVGNGLGAFLMALHSAQGPRLGVPQMIQSRGQFGYIGANLVVGIAIIMYVGFATSNLVLGGQALNALSPHISVDAGAIVCAAISLVITTVGYDLIHKINRWLVPVAVASLIIGFVAVPLVHGISAKELHAGSYSFAGFLGMVSIGALWQIAYAPYVSDYSRYMHPEEKVSSTFWNSYWGCNLGSIVPMILGALVGLLAATNQVAALDRDTGGIGWLLMIIFFVAITNTNALNLYGGMLCTITFGQTFRSAMRPGARARAGVSVAIMVVSVLIATAIKGNFLADYNNFDLLLFYFLIPWTAINLLDFYLVRRGRYDVGSFFQPDGGVYGRFDVRALVAYAVGVAVEVPFWDTPGLYVGPLAKDLQTDISWLVGLAVTVPLYLLIVRARRERTPEAVAVVA</sequence>
<accession>A0ABW9QQF9</accession>
<evidence type="ECO:0000313" key="10">
    <source>
        <dbReference type="Proteomes" id="UP000437736"/>
    </source>
</evidence>
<dbReference type="PANTHER" id="PTHR31806">
    <property type="entry name" value="PURINE-CYTOSINE PERMEASE FCY2-RELATED"/>
    <property type="match status" value="1"/>
</dbReference>
<dbReference type="InterPro" id="IPR001248">
    <property type="entry name" value="Pur-cyt_permease"/>
</dbReference>
<evidence type="ECO:0000256" key="4">
    <source>
        <dbReference type="ARBA" id="ARBA00022692"/>
    </source>
</evidence>
<proteinExistence type="inferred from homology"/>
<feature type="transmembrane region" description="Helical" evidence="8">
    <location>
        <begin position="203"/>
        <end position="224"/>
    </location>
</feature>
<feature type="transmembrane region" description="Helical" evidence="8">
    <location>
        <begin position="33"/>
        <end position="57"/>
    </location>
</feature>
<comment type="subcellular location">
    <subcellularLocation>
        <location evidence="1">Membrane</location>
        <topology evidence="1">Multi-pass membrane protein</topology>
    </subcellularLocation>
</comment>
<evidence type="ECO:0000256" key="3">
    <source>
        <dbReference type="ARBA" id="ARBA00022448"/>
    </source>
</evidence>
<dbReference type="EMBL" id="WJHE01000109">
    <property type="protein sequence ID" value="MST31644.1"/>
    <property type="molecule type" value="Genomic_DNA"/>
</dbReference>
<evidence type="ECO:0000256" key="7">
    <source>
        <dbReference type="PIRNR" id="PIRNR002744"/>
    </source>
</evidence>
<evidence type="ECO:0000313" key="9">
    <source>
        <dbReference type="EMBL" id="MST31644.1"/>
    </source>
</evidence>
<comment type="caution">
    <text evidence="9">The sequence shown here is derived from an EMBL/GenBank/DDBJ whole genome shotgun (WGS) entry which is preliminary data.</text>
</comment>
<feature type="transmembrane region" description="Helical" evidence="8">
    <location>
        <begin position="280"/>
        <end position="302"/>
    </location>
</feature>
<keyword evidence="10" id="KW-1185">Reference proteome</keyword>
<reference evidence="9 10" key="1">
    <citation type="submission" date="2019-11" db="EMBL/GenBank/DDBJ databases">
        <title>Acidiferrimicrobium australis gen. nov., sp. nov., an acidophilic and obligately heterotrophic, member of the Actinobacteria that catalyses dissimilatory oxido- reduction of iron isolated from metal-rich acidic water in Chile.</title>
        <authorList>
            <person name="Gonzalez D."/>
            <person name="Huber K."/>
            <person name="Hedrich S."/>
            <person name="Rojas-Villalobos C."/>
            <person name="Quatrini R."/>
            <person name="Dinamarca M.A."/>
            <person name="Schwarz A."/>
            <person name="Canales C."/>
            <person name="Nancucheo I."/>
        </authorList>
    </citation>
    <scope>NUCLEOTIDE SEQUENCE [LARGE SCALE GENOMIC DNA]</scope>
    <source>
        <strain evidence="9 10">USS-CCA1</strain>
    </source>
</reference>
<feature type="transmembrane region" description="Helical" evidence="8">
    <location>
        <begin position="435"/>
        <end position="452"/>
    </location>
</feature>
<dbReference type="Gene3D" id="1.10.4160.10">
    <property type="entry name" value="Hydantoin permease"/>
    <property type="match status" value="1"/>
</dbReference>
<keyword evidence="4 8" id="KW-0812">Transmembrane</keyword>
<evidence type="ECO:0000256" key="1">
    <source>
        <dbReference type="ARBA" id="ARBA00004141"/>
    </source>
</evidence>